<dbReference type="EMBL" id="MNAO01000041">
    <property type="protein sequence ID" value="OHV17395.1"/>
    <property type="molecule type" value="Genomic_DNA"/>
</dbReference>
<evidence type="ECO:0000256" key="2">
    <source>
        <dbReference type="SAM" id="SignalP"/>
    </source>
</evidence>
<reference evidence="3 4" key="1">
    <citation type="submission" date="2016-10" db="EMBL/GenBank/DDBJ databases">
        <title>Draft genome sequence of Methylobacterium extorquens CP3, a seed endophyte of Crotalaria pumila with plant growth-promoting and metal tolerance properties.</title>
        <authorList>
            <person name="Sanchez-Lopez A.S."/>
            <person name="Van Hamme J.D."/>
            <person name="Thijs S."/>
            <person name="Mcammond B.M."/>
            <person name="Stevens V."/>
            <person name="Gonzalez-Chavez M.D.C."/>
            <person name="Vangronsveld J."/>
        </authorList>
    </citation>
    <scope>NUCLEOTIDE SEQUENCE [LARGE SCALE GENOMIC DNA]</scope>
    <source>
        <strain evidence="3 4">CP3</strain>
    </source>
</reference>
<evidence type="ECO:0000256" key="1">
    <source>
        <dbReference type="SAM" id="MobiDB-lite"/>
    </source>
</evidence>
<feature type="compositionally biased region" description="Basic and acidic residues" evidence="1">
    <location>
        <begin position="58"/>
        <end position="72"/>
    </location>
</feature>
<evidence type="ECO:0000313" key="4">
    <source>
        <dbReference type="Proteomes" id="UP000180215"/>
    </source>
</evidence>
<accession>A0A1S1P8R6</accession>
<feature type="chain" id="PRO_5012593889" evidence="2">
    <location>
        <begin position="26"/>
        <end position="206"/>
    </location>
</feature>
<feature type="region of interest" description="Disordered" evidence="1">
    <location>
        <begin position="24"/>
        <end position="91"/>
    </location>
</feature>
<sequence length="206" mass="22103">MSRGSRFPTFLLLLGTILAAPSAGAEEKAAGQWTDPPAKVNTPAMNAAATKPAAAPAKIEEPKVSARSEARPARRAAKARPERVRTATSRARPIRQARVEVSRKVESRPSRRVVARMMPPPRTVRATGRSLSPVYGYIAPDAPAEAYYEQRRVGTVGNRPGELGLPSDGSPAYRTVGMRGDGHLVMRWRGPGMPTGLVSSQPSPFD</sequence>
<dbReference type="AlphaFoldDB" id="A0A1S1P8R6"/>
<evidence type="ECO:0000313" key="3">
    <source>
        <dbReference type="EMBL" id="OHV17395.1"/>
    </source>
</evidence>
<organism evidence="3 4">
    <name type="scientific">Methylorubrum extorquens</name>
    <name type="common">Methylobacterium dichloromethanicum</name>
    <name type="synonym">Methylobacterium extorquens</name>
    <dbReference type="NCBI Taxonomy" id="408"/>
    <lineage>
        <taxon>Bacteria</taxon>
        <taxon>Pseudomonadati</taxon>
        <taxon>Pseudomonadota</taxon>
        <taxon>Alphaproteobacteria</taxon>
        <taxon>Hyphomicrobiales</taxon>
        <taxon>Methylobacteriaceae</taxon>
        <taxon>Methylorubrum</taxon>
    </lineage>
</organism>
<protein>
    <submittedName>
        <fullName evidence="3">Uncharacterized protein</fullName>
    </submittedName>
</protein>
<gene>
    <name evidence="3" type="ORF">BK022_05835</name>
</gene>
<keyword evidence="2" id="KW-0732">Signal</keyword>
<feature type="signal peptide" evidence="2">
    <location>
        <begin position="1"/>
        <end position="25"/>
    </location>
</feature>
<dbReference type="Proteomes" id="UP000180215">
    <property type="component" value="Unassembled WGS sequence"/>
</dbReference>
<comment type="caution">
    <text evidence="3">The sequence shown here is derived from an EMBL/GenBank/DDBJ whole genome shotgun (WGS) entry which is preliminary data.</text>
</comment>
<proteinExistence type="predicted"/>
<name>A0A1S1P8R6_METEX</name>
<feature type="compositionally biased region" description="Low complexity" evidence="1">
    <location>
        <begin position="41"/>
        <end position="57"/>
    </location>
</feature>